<keyword evidence="5" id="KW-1185">Reference proteome</keyword>
<dbReference type="EMBL" id="JARQZJ010000052">
    <property type="protein sequence ID" value="KAK9878660.1"/>
    <property type="molecule type" value="Genomic_DNA"/>
</dbReference>
<dbReference type="PANTHER" id="PTHR24366:SF170">
    <property type="entry name" value="RE50361P"/>
    <property type="match status" value="1"/>
</dbReference>
<evidence type="ECO:0000313" key="5">
    <source>
        <dbReference type="Proteomes" id="UP001431783"/>
    </source>
</evidence>
<keyword evidence="3" id="KW-0732">Signal</keyword>
<dbReference type="SUPFAM" id="SSF52058">
    <property type="entry name" value="L domain-like"/>
    <property type="match status" value="1"/>
</dbReference>
<name>A0AAW1UEV2_9CUCU</name>
<dbReference type="SMART" id="SM00369">
    <property type="entry name" value="LRR_TYP"/>
    <property type="match status" value="7"/>
</dbReference>
<evidence type="ECO:0000256" key="2">
    <source>
        <dbReference type="ARBA" id="ARBA00022737"/>
    </source>
</evidence>
<dbReference type="Pfam" id="PF13855">
    <property type="entry name" value="LRR_8"/>
    <property type="match status" value="2"/>
</dbReference>
<dbReference type="InterPro" id="IPR001611">
    <property type="entry name" value="Leu-rich_rpt"/>
</dbReference>
<dbReference type="PROSITE" id="PS51450">
    <property type="entry name" value="LRR"/>
    <property type="match status" value="1"/>
</dbReference>
<keyword evidence="1" id="KW-0433">Leucine-rich repeat</keyword>
<evidence type="ECO:0000256" key="1">
    <source>
        <dbReference type="ARBA" id="ARBA00022614"/>
    </source>
</evidence>
<proteinExistence type="predicted"/>
<evidence type="ECO:0000313" key="4">
    <source>
        <dbReference type="EMBL" id="KAK9878660.1"/>
    </source>
</evidence>
<sequence length="329" mass="37527">MPTAINLTLLLLISLQIGEIWSVCNITALSSVDAITLNKDGKSEYHYGVNFNLMDGYRVIYVTKANVTELCEGIVKFFGKLEELNLIDNNISSVEKNAFQHVPKLKKLSLAVNNLSVLKSGHVNMVKTLEVLYLTSNRLEIIDDDAFDDMINLKRIYLNRNKLKTISSSWFKNCSKLEVIDFTNNEITTIPPRAFTNLAPSFQDDFVQYKLSYNQITEISPDVLDGNKEFLILRLDFNRLKELPVVVFKNLAQVNSLVLNSNQIACLDKEILDYLKVHTISFHLVNNPIECACLDKFDNFVNDNAMQASFYYNTTFNCKLLKQMPVLIN</sequence>
<organism evidence="4 5">
    <name type="scientific">Henosepilachna vigintioctopunctata</name>
    <dbReference type="NCBI Taxonomy" id="420089"/>
    <lineage>
        <taxon>Eukaryota</taxon>
        <taxon>Metazoa</taxon>
        <taxon>Ecdysozoa</taxon>
        <taxon>Arthropoda</taxon>
        <taxon>Hexapoda</taxon>
        <taxon>Insecta</taxon>
        <taxon>Pterygota</taxon>
        <taxon>Neoptera</taxon>
        <taxon>Endopterygota</taxon>
        <taxon>Coleoptera</taxon>
        <taxon>Polyphaga</taxon>
        <taxon>Cucujiformia</taxon>
        <taxon>Coccinelloidea</taxon>
        <taxon>Coccinellidae</taxon>
        <taxon>Epilachninae</taxon>
        <taxon>Epilachnini</taxon>
        <taxon>Henosepilachna</taxon>
    </lineage>
</organism>
<reference evidence="4 5" key="1">
    <citation type="submission" date="2023-03" db="EMBL/GenBank/DDBJ databases">
        <title>Genome insight into feeding habits of ladybird beetles.</title>
        <authorList>
            <person name="Li H.-S."/>
            <person name="Huang Y.-H."/>
            <person name="Pang H."/>
        </authorList>
    </citation>
    <scope>NUCLEOTIDE SEQUENCE [LARGE SCALE GENOMIC DNA]</scope>
    <source>
        <strain evidence="4">SYSU_2023b</strain>
        <tissue evidence="4">Whole body</tissue>
    </source>
</reference>
<dbReference type="InterPro" id="IPR032675">
    <property type="entry name" value="LRR_dom_sf"/>
</dbReference>
<dbReference type="AlphaFoldDB" id="A0AAW1UEV2"/>
<dbReference type="Proteomes" id="UP001431783">
    <property type="component" value="Unassembled WGS sequence"/>
</dbReference>
<protein>
    <submittedName>
        <fullName evidence="4">Uncharacterized protein</fullName>
    </submittedName>
</protein>
<feature type="chain" id="PRO_5043587299" evidence="3">
    <location>
        <begin position="23"/>
        <end position="329"/>
    </location>
</feature>
<dbReference type="Gene3D" id="3.80.10.10">
    <property type="entry name" value="Ribonuclease Inhibitor"/>
    <property type="match status" value="2"/>
</dbReference>
<gene>
    <name evidence="4" type="ORF">WA026_023109</name>
</gene>
<dbReference type="PANTHER" id="PTHR24366">
    <property type="entry name" value="IG(IMMUNOGLOBULIN) AND LRR(LEUCINE RICH REPEAT) DOMAINS"/>
    <property type="match status" value="1"/>
</dbReference>
<feature type="signal peptide" evidence="3">
    <location>
        <begin position="1"/>
        <end position="22"/>
    </location>
</feature>
<dbReference type="InterPro" id="IPR003591">
    <property type="entry name" value="Leu-rich_rpt_typical-subtyp"/>
</dbReference>
<evidence type="ECO:0000256" key="3">
    <source>
        <dbReference type="SAM" id="SignalP"/>
    </source>
</evidence>
<keyword evidence="2" id="KW-0677">Repeat</keyword>
<comment type="caution">
    <text evidence="4">The sequence shown here is derived from an EMBL/GenBank/DDBJ whole genome shotgun (WGS) entry which is preliminary data.</text>
</comment>
<accession>A0AAW1UEV2</accession>